<evidence type="ECO:0000313" key="7">
    <source>
        <dbReference type="EMBL" id="KAJ4448032.1"/>
    </source>
</evidence>
<organism evidence="7 8">
    <name type="scientific">Periplaneta americana</name>
    <name type="common">American cockroach</name>
    <name type="synonym">Blatta americana</name>
    <dbReference type="NCBI Taxonomy" id="6978"/>
    <lineage>
        <taxon>Eukaryota</taxon>
        <taxon>Metazoa</taxon>
        <taxon>Ecdysozoa</taxon>
        <taxon>Arthropoda</taxon>
        <taxon>Hexapoda</taxon>
        <taxon>Insecta</taxon>
        <taxon>Pterygota</taxon>
        <taxon>Neoptera</taxon>
        <taxon>Polyneoptera</taxon>
        <taxon>Dictyoptera</taxon>
        <taxon>Blattodea</taxon>
        <taxon>Blattoidea</taxon>
        <taxon>Blattidae</taxon>
        <taxon>Blattinae</taxon>
        <taxon>Periplaneta</taxon>
    </lineage>
</organism>
<dbReference type="Proteomes" id="UP001148838">
    <property type="component" value="Unassembled WGS sequence"/>
</dbReference>
<evidence type="ECO:0000313" key="8">
    <source>
        <dbReference type="Proteomes" id="UP001148838"/>
    </source>
</evidence>
<dbReference type="Pfam" id="PF00078">
    <property type="entry name" value="RVT_1"/>
    <property type="match status" value="1"/>
</dbReference>
<name>A0ABQ8TN96_PERAM</name>
<keyword evidence="8" id="KW-1185">Reference proteome</keyword>
<dbReference type="InterPro" id="IPR000477">
    <property type="entry name" value="RT_dom"/>
</dbReference>
<dbReference type="PANTHER" id="PTHR21301:SF10">
    <property type="entry name" value="REVERSE TRANSCRIPTASE DOMAIN-CONTAINING PROTEIN"/>
    <property type="match status" value="1"/>
</dbReference>
<dbReference type="InterPro" id="IPR017978">
    <property type="entry name" value="GPCR_3_C"/>
</dbReference>
<evidence type="ECO:0000259" key="5">
    <source>
        <dbReference type="PROSITE" id="PS50259"/>
    </source>
</evidence>
<dbReference type="EMBL" id="JAJSOF020000005">
    <property type="protein sequence ID" value="KAJ4448032.1"/>
    <property type="molecule type" value="Genomic_DNA"/>
</dbReference>
<dbReference type="InterPro" id="IPR058912">
    <property type="entry name" value="HTH_animal"/>
</dbReference>
<keyword evidence="4" id="KW-0472">Membrane</keyword>
<evidence type="ECO:0000256" key="1">
    <source>
        <dbReference type="ARBA" id="ARBA00004141"/>
    </source>
</evidence>
<keyword evidence="3" id="KW-1133">Transmembrane helix</keyword>
<dbReference type="PANTHER" id="PTHR21301">
    <property type="entry name" value="REVERSE TRANSCRIPTASE"/>
    <property type="match status" value="1"/>
</dbReference>
<feature type="domain" description="G-protein coupled receptors family 3 profile" evidence="5">
    <location>
        <begin position="486"/>
        <end position="595"/>
    </location>
</feature>
<dbReference type="InterPro" id="IPR043502">
    <property type="entry name" value="DNA/RNA_pol_sf"/>
</dbReference>
<dbReference type="Pfam" id="PF00003">
    <property type="entry name" value="7tm_3"/>
    <property type="match status" value="1"/>
</dbReference>
<evidence type="ECO:0000256" key="3">
    <source>
        <dbReference type="ARBA" id="ARBA00022989"/>
    </source>
</evidence>
<comment type="subcellular location">
    <subcellularLocation>
        <location evidence="1">Membrane</location>
        <topology evidence="1">Multi-pass membrane protein</topology>
    </subcellularLocation>
</comment>
<keyword evidence="2" id="KW-0812">Transmembrane</keyword>
<evidence type="ECO:0008006" key="9">
    <source>
        <dbReference type="Google" id="ProtNLM"/>
    </source>
</evidence>
<dbReference type="SUPFAM" id="SSF56672">
    <property type="entry name" value="DNA/RNA polymerases"/>
    <property type="match status" value="1"/>
</dbReference>
<evidence type="ECO:0000259" key="6">
    <source>
        <dbReference type="PROSITE" id="PS50878"/>
    </source>
</evidence>
<sequence>MRSYVCFCFDPTTQYHNTIKNSINKSKHVILHNIKHQLKPIKPAAPKFNALPKIHKENVPIRPLINYRQAPAHKLATHMDKIIRNNIKFREQTTIKNTIDLVNKTKRQHIPHSATLASFDITNLYTNIPIQDTLQILKQMLTDNNTPQEYIEEIIEITDIITKQNYFTHNNKYYTQTEGLPMGSPISSILAEIFLHNIEQTYILNNEHNKYANNIIYWHRYVDDILILYKGNRRQIHILHQYINKLHPKLQYTLDLENNNSINFLDITITKIDNKHTFKIYRKPTTTTTHIHNTSNHPIQHKHAAFRTMVHRLLNIPMNQQHYNEEVNTIKYIAQENGYNPNIIDNIIRKIKLNKHKNTQNTTQTQEHKKYITLTYENKSPHKIASSFRKQKYNITYRTENTLQRHLNTQKTQTNKYDHTGVYKLKCNSCDKFYIGQTGRSFQTRYKEHIKAITRGHNTSTYADHITNTNYTYNNINTDITHTILTIVMYPRPNIYTCTVRVWLREIGFSLTYGALMLKTWRISVIFRVRSAKAVKITDLDLLKRLGIIVTIFSVFLVIRTLVAPPHVIVGRTADDLKAFLCRTDWWDHSFTTCDNAGEMSPGSSTESYPAFVPIGLRENPGKNLNQVTCPDRDSNPGHLVSRPDALTVIPQGEASLSILLAGRRPWLYCPNFTGGSLRGEYGPCGVRGEDTAIVAQFVNIYPTGIETFAIPRDQFLYPCVVEASRLGSEPAFDSRLHLSVDPMI</sequence>
<feature type="domain" description="Reverse transcriptase" evidence="6">
    <location>
        <begin position="32"/>
        <end position="269"/>
    </location>
</feature>
<evidence type="ECO:0000256" key="2">
    <source>
        <dbReference type="ARBA" id="ARBA00022692"/>
    </source>
</evidence>
<evidence type="ECO:0000256" key="4">
    <source>
        <dbReference type="ARBA" id="ARBA00023136"/>
    </source>
</evidence>
<dbReference type="PROSITE" id="PS50259">
    <property type="entry name" value="G_PROTEIN_RECEP_F3_4"/>
    <property type="match status" value="1"/>
</dbReference>
<proteinExistence type="predicted"/>
<reference evidence="7 8" key="1">
    <citation type="journal article" date="2022" name="Allergy">
        <title>Genome assembly and annotation of Periplaneta americana reveal a comprehensive cockroach allergen profile.</title>
        <authorList>
            <person name="Wang L."/>
            <person name="Xiong Q."/>
            <person name="Saelim N."/>
            <person name="Wang L."/>
            <person name="Nong W."/>
            <person name="Wan A.T."/>
            <person name="Shi M."/>
            <person name="Liu X."/>
            <person name="Cao Q."/>
            <person name="Hui J.H.L."/>
            <person name="Sookrung N."/>
            <person name="Leung T.F."/>
            <person name="Tungtrongchitr A."/>
            <person name="Tsui S.K.W."/>
        </authorList>
    </citation>
    <scope>NUCLEOTIDE SEQUENCE [LARGE SCALE GENOMIC DNA]</scope>
    <source>
        <strain evidence="7">PWHHKU_190912</strain>
    </source>
</reference>
<protein>
    <recommendedName>
        <fullName evidence="9">Reverse transcriptase domain-containing protein</fullName>
    </recommendedName>
</protein>
<dbReference type="Pfam" id="PF26215">
    <property type="entry name" value="HTH_animal"/>
    <property type="match status" value="1"/>
</dbReference>
<accession>A0ABQ8TN96</accession>
<dbReference type="PROSITE" id="PS50878">
    <property type="entry name" value="RT_POL"/>
    <property type="match status" value="1"/>
</dbReference>
<comment type="caution">
    <text evidence="7">The sequence shown here is derived from an EMBL/GenBank/DDBJ whole genome shotgun (WGS) entry which is preliminary data.</text>
</comment>
<gene>
    <name evidence="7" type="ORF">ANN_10044</name>
</gene>